<feature type="non-terminal residue" evidence="1">
    <location>
        <position position="1"/>
    </location>
</feature>
<reference evidence="2" key="1">
    <citation type="submission" date="2021-01" db="EMBL/GenBank/DDBJ databases">
        <title>Caligus Genome Assembly.</title>
        <authorList>
            <person name="Gallardo-Escarate C."/>
        </authorList>
    </citation>
    <scope>NUCLEOTIDE SEQUENCE [LARGE SCALE GENOMIC DNA]</scope>
</reference>
<evidence type="ECO:0000313" key="2">
    <source>
        <dbReference type="Proteomes" id="UP000595437"/>
    </source>
</evidence>
<accession>A0A7T8GT49</accession>
<proteinExistence type="predicted"/>
<evidence type="ECO:0000313" key="1">
    <source>
        <dbReference type="EMBL" id="QQP37339.1"/>
    </source>
</evidence>
<gene>
    <name evidence="1" type="ORF">FKW44_017571</name>
</gene>
<feature type="non-terminal residue" evidence="1">
    <location>
        <position position="49"/>
    </location>
</feature>
<keyword evidence="2" id="KW-1185">Reference proteome</keyword>
<dbReference type="AlphaFoldDB" id="A0A7T8GT49"/>
<dbReference type="Proteomes" id="UP000595437">
    <property type="component" value="Chromosome 12"/>
</dbReference>
<name>A0A7T8GT49_CALRO</name>
<dbReference type="EMBL" id="CP045901">
    <property type="protein sequence ID" value="QQP37339.1"/>
    <property type="molecule type" value="Genomic_DNA"/>
</dbReference>
<organism evidence="1 2">
    <name type="scientific">Caligus rogercresseyi</name>
    <name type="common">Sea louse</name>
    <dbReference type="NCBI Taxonomy" id="217165"/>
    <lineage>
        <taxon>Eukaryota</taxon>
        <taxon>Metazoa</taxon>
        <taxon>Ecdysozoa</taxon>
        <taxon>Arthropoda</taxon>
        <taxon>Crustacea</taxon>
        <taxon>Multicrustacea</taxon>
        <taxon>Hexanauplia</taxon>
        <taxon>Copepoda</taxon>
        <taxon>Siphonostomatoida</taxon>
        <taxon>Caligidae</taxon>
        <taxon>Caligus</taxon>
    </lineage>
</organism>
<sequence>HCTVSPSSSNYATLEAYTPRYDGLGVDSPCWNGSQYAQEMDHIHESEGC</sequence>
<protein>
    <submittedName>
        <fullName evidence="1">Uncharacterized protein</fullName>
    </submittedName>
</protein>